<dbReference type="SUPFAM" id="SSF53335">
    <property type="entry name" value="S-adenosyl-L-methionine-dependent methyltransferases"/>
    <property type="match status" value="1"/>
</dbReference>
<dbReference type="eggNOG" id="COG2226">
    <property type="taxonomic scope" value="Bacteria"/>
</dbReference>
<sequence>MQPTTAGVSWGSNSVLCDSCNLPFCAAPDFCKQCPRLVLTSARHACTRDHTGGEMMTLPPVLDVACGPRSFYFDKEDARVLKCDAHPRHPVLLNGRTLDVSPDMVADFRELPFPDESFSLVIFDPPHLIGKRGWRSDYYGSLDSHTWREDLAKGFRECLRVLKPYGVLVFKWCECDIPLKDVLALCPAKPIIGNRRPKASKTHWILFMREPQEQAALPAEDYIDNQTFALAT</sequence>
<comment type="caution">
    <text evidence="1">The sequence shown here is derived from an EMBL/GenBank/DDBJ whole genome shotgun (WGS) entry which is preliminary data.</text>
</comment>
<reference evidence="1 2" key="1">
    <citation type="submission" date="2009-01" db="EMBL/GenBank/DDBJ databases">
        <authorList>
            <person name="Madupu R."/>
            <person name="Sebastian Y."/>
            <person name="Durkin A.S."/>
            <person name="Torralba M."/>
            <person name="Methe B."/>
            <person name="Sutton G.G."/>
            <person name="Strausberg R.L."/>
            <person name="Nelson K.E."/>
        </authorList>
    </citation>
    <scope>NUCLEOTIDE SEQUENCE [LARGE SCALE GENOMIC DNA]</scope>
    <source>
        <strain evidence="1 2">ATCC 49626</strain>
    </source>
</reference>
<dbReference type="GO" id="GO:0008168">
    <property type="term" value="F:methyltransferase activity"/>
    <property type="evidence" value="ECO:0007669"/>
    <property type="project" value="UniProtKB-KW"/>
</dbReference>
<dbReference type="AlphaFoldDB" id="B9CLM1"/>
<proteinExistence type="predicted"/>
<gene>
    <name evidence="1" type="ORF">ATORI0001_1197</name>
</gene>
<dbReference type="Gene3D" id="3.40.50.150">
    <property type="entry name" value="Vaccinia Virus protein VP39"/>
    <property type="match status" value="1"/>
</dbReference>
<keyword evidence="1" id="KW-0808">Transferase</keyword>
<organism evidence="1 2">
    <name type="scientific">Lancefieldella rimae (strain ATCC 49626 / DSM 7090 / CCUG 31168 / NBRC 15546 / VPI D140H-11A)</name>
    <name type="common">Atopobium rimae</name>
    <dbReference type="NCBI Taxonomy" id="553184"/>
    <lineage>
        <taxon>Bacteria</taxon>
        <taxon>Bacillati</taxon>
        <taxon>Actinomycetota</taxon>
        <taxon>Coriobacteriia</taxon>
        <taxon>Coriobacteriales</taxon>
        <taxon>Atopobiaceae</taxon>
        <taxon>Lancefieldella</taxon>
    </lineage>
</organism>
<dbReference type="CDD" id="cd02440">
    <property type="entry name" value="AdoMet_MTases"/>
    <property type="match status" value="1"/>
</dbReference>
<keyword evidence="1" id="KW-0489">Methyltransferase</keyword>
<evidence type="ECO:0000313" key="2">
    <source>
        <dbReference type="Proteomes" id="UP000004070"/>
    </source>
</evidence>
<dbReference type="Proteomes" id="UP000004070">
    <property type="component" value="Unassembled WGS sequence"/>
</dbReference>
<name>B9CLM1_LANR4</name>
<dbReference type="EMBL" id="ACFE01000002">
    <property type="protein sequence ID" value="EEE17242.1"/>
    <property type="molecule type" value="Genomic_DNA"/>
</dbReference>
<dbReference type="InterPro" id="IPR029063">
    <property type="entry name" value="SAM-dependent_MTases_sf"/>
</dbReference>
<dbReference type="GO" id="GO:0032259">
    <property type="term" value="P:methylation"/>
    <property type="evidence" value="ECO:0007669"/>
    <property type="project" value="UniProtKB-KW"/>
</dbReference>
<accession>B9CLM1</accession>
<protein>
    <submittedName>
        <fullName evidence="1">Methyltransferase domain protein</fullName>
    </submittedName>
</protein>
<evidence type="ECO:0000313" key="1">
    <source>
        <dbReference type="EMBL" id="EEE17242.1"/>
    </source>
</evidence>
<dbReference type="STRING" id="1383.IV60_GL000609"/>